<feature type="transmembrane region" description="Helical" evidence="1">
    <location>
        <begin position="6"/>
        <end position="22"/>
    </location>
</feature>
<reference evidence="2 3" key="1">
    <citation type="journal article" date="2016" name="Genome Biol. Evol.">
        <title>Gene Family Evolution Reflects Adaptation to Soil Environmental Stressors in the Genome of the Collembolan Orchesella cincta.</title>
        <authorList>
            <person name="Faddeeva-Vakhrusheva A."/>
            <person name="Derks M.F."/>
            <person name="Anvar S.Y."/>
            <person name="Agamennone V."/>
            <person name="Suring W."/>
            <person name="Smit S."/>
            <person name="van Straalen N.M."/>
            <person name="Roelofs D."/>
        </authorList>
    </citation>
    <scope>NUCLEOTIDE SEQUENCE [LARGE SCALE GENOMIC DNA]</scope>
    <source>
        <tissue evidence="2">Mixed pool</tissue>
    </source>
</reference>
<keyword evidence="1" id="KW-0472">Membrane</keyword>
<organism evidence="2 3">
    <name type="scientific">Orchesella cincta</name>
    <name type="common">Springtail</name>
    <name type="synonym">Podura cincta</name>
    <dbReference type="NCBI Taxonomy" id="48709"/>
    <lineage>
        <taxon>Eukaryota</taxon>
        <taxon>Metazoa</taxon>
        <taxon>Ecdysozoa</taxon>
        <taxon>Arthropoda</taxon>
        <taxon>Hexapoda</taxon>
        <taxon>Collembola</taxon>
        <taxon>Entomobryomorpha</taxon>
        <taxon>Entomobryoidea</taxon>
        <taxon>Orchesellidae</taxon>
        <taxon>Orchesellinae</taxon>
        <taxon>Orchesella</taxon>
    </lineage>
</organism>
<feature type="transmembrane region" description="Helical" evidence="1">
    <location>
        <begin position="59"/>
        <end position="80"/>
    </location>
</feature>
<evidence type="ECO:0000313" key="3">
    <source>
        <dbReference type="Proteomes" id="UP000094527"/>
    </source>
</evidence>
<dbReference type="Proteomes" id="UP000094527">
    <property type="component" value="Unassembled WGS sequence"/>
</dbReference>
<evidence type="ECO:0008006" key="4">
    <source>
        <dbReference type="Google" id="ProtNLM"/>
    </source>
</evidence>
<keyword evidence="1" id="KW-1133">Transmembrane helix</keyword>
<protein>
    <recommendedName>
        <fullName evidence="4">Transmembrane protein</fullName>
    </recommendedName>
</protein>
<sequence length="103" mass="11697">MIFLAIRVVLCSVISALLIYGVKKERLPFIAANVIFYIIDLLLQTVYGLTRLNHNRHGFAGAVIPFLPTFITGYLIYVIFQAYVETLDGLTLRATRNAQMYQL</sequence>
<evidence type="ECO:0000313" key="2">
    <source>
        <dbReference type="EMBL" id="ODM95463.1"/>
    </source>
</evidence>
<comment type="caution">
    <text evidence="2">The sequence shown here is derived from an EMBL/GenBank/DDBJ whole genome shotgun (WGS) entry which is preliminary data.</text>
</comment>
<evidence type="ECO:0000256" key="1">
    <source>
        <dbReference type="SAM" id="Phobius"/>
    </source>
</evidence>
<feature type="transmembrane region" description="Helical" evidence="1">
    <location>
        <begin position="29"/>
        <end position="47"/>
    </location>
</feature>
<gene>
    <name evidence="2" type="ORF">Ocin01_11215</name>
</gene>
<name>A0A1D2MQZ8_ORCCI</name>
<keyword evidence="1" id="KW-0812">Transmembrane</keyword>
<accession>A0A1D2MQZ8</accession>
<dbReference type="EMBL" id="LJIJ01000667">
    <property type="protein sequence ID" value="ODM95463.1"/>
    <property type="molecule type" value="Genomic_DNA"/>
</dbReference>
<dbReference type="AlphaFoldDB" id="A0A1D2MQZ8"/>
<keyword evidence="3" id="KW-1185">Reference proteome</keyword>
<proteinExistence type="predicted"/>